<gene>
    <name evidence="1" type="ORF">C823_05011</name>
</gene>
<reference evidence="1 2" key="1">
    <citation type="journal article" date="2014" name="Genome Announc.">
        <title>Draft genome sequences of the altered schaedler flora, a defined bacterial community from gnotobiotic mice.</title>
        <authorList>
            <person name="Wannemuehler M.J."/>
            <person name="Overstreet A.M."/>
            <person name="Ward D.V."/>
            <person name="Phillips G.J."/>
        </authorList>
    </citation>
    <scope>NUCLEOTIDE SEQUENCE [LARGE SCALE GENOMIC DNA]</scope>
    <source>
        <strain evidence="1 2">ASF492</strain>
    </source>
</reference>
<keyword evidence="2" id="KW-1185">Reference proteome</keyword>
<accession>N1ZWQ5</accession>
<dbReference type="PATRIC" id="fig|1235802.3.peg.5278"/>
<dbReference type="OrthoDB" id="9851554at2"/>
<name>N1ZWQ5_9FIRM</name>
<organism evidence="1 2">
    <name type="scientific">Eubacterium plexicaudatum ASF492</name>
    <dbReference type="NCBI Taxonomy" id="1235802"/>
    <lineage>
        <taxon>Bacteria</taxon>
        <taxon>Bacillati</taxon>
        <taxon>Bacillota</taxon>
        <taxon>Clostridia</taxon>
        <taxon>Eubacteriales</taxon>
        <taxon>Eubacteriaceae</taxon>
        <taxon>Eubacterium</taxon>
    </lineage>
</organism>
<protein>
    <submittedName>
        <fullName evidence="1">Uncharacterized protein</fullName>
    </submittedName>
</protein>
<dbReference type="AlphaFoldDB" id="N1ZWQ5"/>
<dbReference type="EMBL" id="AQFT01000147">
    <property type="protein sequence ID" value="EMZ20341.1"/>
    <property type="molecule type" value="Genomic_DNA"/>
</dbReference>
<evidence type="ECO:0000313" key="2">
    <source>
        <dbReference type="Proteomes" id="UP000012589"/>
    </source>
</evidence>
<evidence type="ECO:0000313" key="1">
    <source>
        <dbReference type="EMBL" id="EMZ20341.1"/>
    </source>
</evidence>
<dbReference type="HOGENOM" id="CLU_2953588_0_0_9"/>
<comment type="caution">
    <text evidence="1">The sequence shown here is derived from an EMBL/GenBank/DDBJ whole genome shotgun (WGS) entry which is preliminary data.</text>
</comment>
<proteinExistence type="predicted"/>
<dbReference type="Proteomes" id="UP000012589">
    <property type="component" value="Unassembled WGS sequence"/>
</dbReference>
<dbReference type="STRING" id="1235802.C823_05011"/>
<sequence length="59" mass="6856">MDFLKEFGEVLSADESRELDSCPSWADKIYVAEGRKYEQQYNKGANQYYNGFGFNEAFV</sequence>